<evidence type="ECO:0000313" key="2">
    <source>
        <dbReference type="Proteomes" id="UP000323597"/>
    </source>
</evidence>
<dbReference type="EMBL" id="CM017643">
    <property type="protein sequence ID" value="TYJ22427.1"/>
    <property type="molecule type" value="Genomic_DNA"/>
</dbReference>
<sequence>MYEASSFFHSSSHFLTTFSLSFILSSEASSVFQFFFPFPSNLLPLFHASILTNPLTNPISFVHLLRHLKSRSPLTPLLFASSAMLNFQNMSMIGENDDDLKKISSSTDASKEP</sequence>
<accession>A0A5D2Y7W1</accession>
<protein>
    <submittedName>
        <fullName evidence="1">Uncharacterized protein</fullName>
    </submittedName>
</protein>
<keyword evidence="2" id="KW-1185">Reference proteome</keyword>
<gene>
    <name evidence="1" type="ORF">E1A91_A08G125300v1</name>
</gene>
<dbReference type="Proteomes" id="UP000323597">
    <property type="component" value="Chromosome A08"/>
</dbReference>
<evidence type="ECO:0000313" key="1">
    <source>
        <dbReference type="EMBL" id="TYJ22427.1"/>
    </source>
</evidence>
<name>A0A5D2Y7W1_GOSMU</name>
<proteinExistence type="predicted"/>
<reference evidence="1 2" key="1">
    <citation type="submission" date="2019-07" db="EMBL/GenBank/DDBJ databases">
        <title>WGS assembly of Gossypium mustelinum.</title>
        <authorList>
            <person name="Chen Z.J."/>
            <person name="Sreedasyam A."/>
            <person name="Ando A."/>
            <person name="Song Q."/>
            <person name="De L."/>
            <person name="Hulse-Kemp A."/>
            <person name="Ding M."/>
            <person name="Ye W."/>
            <person name="Kirkbride R."/>
            <person name="Jenkins J."/>
            <person name="Plott C."/>
            <person name="Lovell J."/>
            <person name="Lin Y.-M."/>
            <person name="Vaughn R."/>
            <person name="Liu B."/>
            <person name="Li W."/>
            <person name="Simpson S."/>
            <person name="Scheffler B."/>
            <person name="Saski C."/>
            <person name="Grover C."/>
            <person name="Hu G."/>
            <person name="Conover J."/>
            <person name="Carlson J."/>
            <person name="Shu S."/>
            <person name="Boston L."/>
            <person name="Williams M."/>
            <person name="Peterson D."/>
            <person name="Mcgee K."/>
            <person name="Jones D."/>
            <person name="Wendel J."/>
            <person name="Stelly D."/>
            <person name="Grimwood J."/>
            <person name="Schmutz J."/>
        </authorList>
    </citation>
    <scope>NUCLEOTIDE SEQUENCE [LARGE SCALE GENOMIC DNA]</scope>
    <source>
        <strain evidence="1">1408120.09</strain>
    </source>
</reference>
<dbReference type="AlphaFoldDB" id="A0A5D2Y7W1"/>
<organism evidence="1 2">
    <name type="scientific">Gossypium mustelinum</name>
    <name type="common">Cotton</name>
    <name type="synonym">Gossypium caicoense</name>
    <dbReference type="NCBI Taxonomy" id="34275"/>
    <lineage>
        <taxon>Eukaryota</taxon>
        <taxon>Viridiplantae</taxon>
        <taxon>Streptophyta</taxon>
        <taxon>Embryophyta</taxon>
        <taxon>Tracheophyta</taxon>
        <taxon>Spermatophyta</taxon>
        <taxon>Magnoliopsida</taxon>
        <taxon>eudicotyledons</taxon>
        <taxon>Gunneridae</taxon>
        <taxon>Pentapetalae</taxon>
        <taxon>rosids</taxon>
        <taxon>malvids</taxon>
        <taxon>Malvales</taxon>
        <taxon>Malvaceae</taxon>
        <taxon>Malvoideae</taxon>
        <taxon>Gossypium</taxon>
    </lineage>
</organism>